<evidence type="ECO:0008006" key="3">
    <source>
        <dbReference type="Google" id="ProtNLM"/>
    </source>
</evidence>
<protein>
    <recommendedName>
        <fullName evidence="3">Copper resistance protein CopB</fullName>
    </recommendedName>
</protein>
<dbReference type="EMBL" id="MJIC01000015">
    <property type="protein sequence ID" value="OFI33019.1"/>
    <property type="molecule type" value="Genomic_DNA"/>
</dbReference>
<comment type="caution">
    <text evidence="1">The sequence shown here is derived from an EMBL/GenBank/DDBJ whole genome shotgun (WGS) entry which is preliminary data.</text>
</comment>
<reference evidence="1 2" key="1">
    <citation type="submission" date="2016-09" db="EMBL/GenBank/DDBJ databases">
        <title>Alteromonas lipolytica, a new species isolated from sea water.</title>
        <authorList>
            <person name="Wu Y.-H."/>
            <person name="Cheng H."/>
            <person name="Xu X.-W."/>
        </authorList>
    </citation>
    <scope>NUCLEOTIDE SEQUENCE [LARGE SCALE GENOMIC DNA]</scope>
    <source>
        <strain evidence="1 2">JW12</strain>
    </source>
</reference>
<dbReference type="STRING" id="1856405.BFC17_01725"/>
<sequence>MRVILGIILLVLLPKLAWADNFTVDKVYHPYVLPFEREVEWRLTSRQSDDGGNILMQRFSFGHALSEYTILEAYIVGSRDEHGDFGTAGYELELRSMLTEQGQYWADWGLLFELEKQNASNDWEFKGGVLTEKELGRFSLTTNILLVYEWGDTVPSEFESELKVKFRYRWIPEIQPAVEFYAAEDFVGIGPAFMGIKRFDKQKQLKWEVGFIAGFNGDNKDHTLRMAMEYEF</sequence>
<organism evidence="1 2">
    <name type="scientific">Alteromonas lipolytica</name>
    <dbReference type="NCBI Taxonomy" id="1856405"/>
    <lineage>
        <taxon>Bacteria</taxon>
        <taxon>Pseudomonadati</taxon>
        <taxon>Pseudomonadota</taxon>
        <taxon>Gammaproteobacteria</taxon>
        <taxon>Alteromonadales</taxon>
        <taxon>Alteromonadaceae</taxon>
        <taxon>Alteromonas/Salinimonas group</taxon>
        <taxon>Alteromonas</taxon>
    </lineage>
</organism>
<keyword evidence="2" id="KW-1185">Reference proteome</keyword>
<proteinExistence type="predicted"/>
<accession>A0A1E8FAT5</accession>
<name>A0A1E8FAT5_9ALTE</name>
<dbReference type="OrthoDB" id="6696169at2"/>
<dbReference type="RefSeq" id="WP_070177396.1">
    <property type="nucleotide sequence ID" value="NZ_BMJR01000002.1"/>
</dbReference>
<dbReference type="Proteomes" id="UP000176037">
    <property type="component" value="Unassembled WGS sequence"/>
</dbReference>
<gene>
    <name evidence="1" type="ORF">BFC17_01725</name>
</gene>
<evidence type="ECO:0000313" key="1">
    <source>
        <dbReference type="EMBL" id="OFI33019.1"/>
    </source>
</evidence>
<dbReference type="AlphaFoldDB" id="A0A1E8FAT5"/>
<evidence type="ECO:0000313" key="2">
    <source>
        <dbReference type="Proteomes" id="UP000176037"/>
    </source>
</evidence>